<evidence type="ECO:0000256" key="1">
    <source>
        <dbReference type="ARBA" id="ARBA00022448"/>
    </source>
</evidence>
<reference evidence="3" key="1">
    <citation type="journal article" date="2014" name="Front. Microbiol.">
        <title>High frequency of phylogenetically diverse reductive dehalogenase-homologous genes in deep subseafloor sedimentary metagenomes.</title>
        <authorList>
            <person name="Kawai M."/>
            <person name="Futagami T."/>
            <person name="Toyoda A."/>
            <person name="Takaki Y."/>
            <person name="Nishi S."/>
            <person name="Hori S."/>
            <person name="Arai W."/>
            <person name="Tsubouchi T."/>
            <person name="Morono Y."/>
            <person name="Uchiyama I."/>
            <person name="Ito T."/>
            <person name="Fujiyama A."/>
            <person name="Inagaki F."/>
            <person name="Takami H."/>
        </authorList>
    </citation>
    <scope>NUCLEOTIDE SEQUENCE</scope>
    <source>
        <strain evidence="3">Expedition CK06-06</strain>
    </source>
</reference>
<protein>
    <submittedName>
        <fullName evidence="3">Uncharacterized protein</fullName>
    </submittedName>
</protein>
<keyword evidence="1" id="KW-0813">Transport</keyword>
<keyword evidence="2" id="KW-0406">Ion transport</keyword>
<dbReference type="InterPro" id="IPR036079">
    <property type="entry name" value="ATPase_csu/dsu_sf"/>
</dbReference>
<dbReference type="GO" id="GO:0046961">
    <property type="term" value="F:proton-transporting ATPase activity, rotational mechanism"/>
    <property type="evidence" value="ECO:0007669"/>
    <property type="project" value="InterPro"/>
</dbReference>
<feature type="non-terminal residue" evidence="3">
    <location>
        <position position="1"/>
    </location>
</feature>
<gene>
    <name evidence="3" type="ORF">S01H4_39284</name>
</gene>
<dbReference type="InterPro" id="IPR002843">
    <property type="entry name" value="ATPase_V0-cplx_csu/dsu"/>
</dbReference>
<dbReference type="InterPro" id="IPR044911">
    <property type="entry name" value="V-type_ATPase_csu/dsu_dom_3"/>
</dbReference>
<evidence type="ECO:0000256" key="2">
    <source>
        <dbReference type="ARBA" id="ARBA00023065"/>
    </source>
</evidence>
<name>X1CZ17_9ZZZZ</name>
<dbReference type="AlphaFoldDB" id="X1CZ17"/>
<evidence type="ECO:0000313" key="3">
    <source>
        <dbReference type="EMBL" id="GAG98142.1"/>
    </source>
</evidence>
<dbReference type="InterPro" id="IPR050873">
    <property type="entry name" value="V-ATPase_V0D/AC39_subunit"/>
</dbReference>
<organism evidence="3">
    <name type="scientific">marine sediment metagenome</name>
    <dbReference type="NCBI Taxonomy" id="412755"/>
    <lineage>
        <taxon>unclassified sequences</taxon>
        <taxon>metagenomes</taxon>
        <taxon>ecological metagenomes</taxon>
    </lineage>
</organism>
<dbReference type="Gene3D" id="1.10.132.50">
    <property type="entry name" value="ATP synthase (C/AC39) subunit, domain 3"/>
    <property type="match status" value="2"/>
</dbReference>
<dbReference type="PANTHER" id="PTHR38682">
    <property type="entry name" value="V-TYPE ATP SYNTHASE SUBUNIT C"/>
    <property type="match status" value="1"/>
</dbReference>
<dbReference type="Pfam" id="PF01992">
    <property type="entry name" value="vATP-synt_AC39"/>
    <property type="match status" value="1"/>
</dbReference>
<accession>X1CZ17</accession>
<dbReference type="PANTHER" id="PTHR38682:SF1">
    <property type="entry name" value="V-TYPE ATP SYNTHASE SUBUNIT C"/>
    <property type="match status" value="1"/>
</dbReference>
<feature type="non-terminal residue" evidence="3">
    <location>
        <position position="290"/>
    </location>
</feature>
<proteinExistence type="predicted"/>
<comment type="caution">
    <text evidence="3">The sequence shown here is derived from an EMBL/GenBank/DDBJ whole genome shotgun (WGS) entry which is preliminary data.</text>
</comment>
<dbReference type="SUPFAM" id="SSF103486">
    <property type="entry name" value="V-type ATP synthase subunit C"/>
    <property type="match status" value="1"/>
</dbReference>
<dbReference type="EMBL" id="BART01021263">
    <property type="protein sequence ID" value="GAG98142.1"/>
    <property type="molecule type" value="Genomic_DNA"/>
</dbReference>
<sequence length="290" mass="35231">HFHQDRFLKNLIIDDDTLRSFKTIYDIESFIETIKPYYPGIEIKDYTIEEIEGALINNYIKLIGKIMHFSPLNMRRFLKNYLMKFEIQNLKQIIISLIIGMKQEERRKNINFSVEVYLDNTDFIEELLKFTSLDEIQIFLKKSLYNIPIREGLLYFKKSKEIFVLEAFLDQLYYTHLRAQIKNLDKKEKIMISLFVKYKTEIYNLNMVYRGIKNNIDRKLLSQFLIHNYLFLNEDKLNYLLNFNNLDDFLSTVESYLKDIIKAEQIYIKLKIDNKHIIRSIEQFYITYYF</sequence>